<dbReference type="CDD" id="cd00751">
    <property type="entry name" value="thiolase"/>
    <property type="match status" value="1"/>
</dbReference>
<dbReference type="Pfam" id="PF02803">
    <property type="entry name" value="Thiolase_C"/>
    <property type="match status" value="1"/>
</dbReference>
<dbReference type="GO" id="GO:0003985">
    <property type="term" value="F:acetyl-CoA C-acetyltransferase activity"/>
    <property type="evidence" value="ECO:0007669"/>
    <property type="project" value="UniProtKB-EC"/>
</dbReference>
<evidence type="ECO:0000256" key="8">
    <source>
        <dbReference type="RuleBase" id="RU003557"/>
    </source>
</evidence>
<dbReference type="InterPro" id="IPR016039">
    <property type="entry name" value="Thiolase-like"/>
</dbReference>
<dbReference type="EC" id="2.3.1.9" evidence="2"/>
<feature type="active site" description="Acyl-thioester intermediate" evidence="7">
    <location>
        <position position="149"/>
    </location>
</feature>
<evidence type="ECO:0000256" key="9">
    <source>
        <dbReference type="SAM" id="MobiDB-lite"/>
    </source>
</evidence>
<protein>
    <recommendedName>
        <fullName evidence="6">Probable acetyl-CoA acetyltransferase</fullName>
        <ecNumber evidence="2">2.3.1.9</ecNumber>
    </recommendedName>
    <alternativeName>
        <fullName evidence="5">Acetoacetyl-CoA thiolase</fullName>
    </alternativeName>
</protein>
<feature type="active site" description="Proton acceptor" evidence="7">
    <location>
        <position position="410"/>
    </location>
</feature>
<organism evidence="12 13">
    <name type="scientific">Rothia kristinae</name>
    <dbReference type="NCBI Taxonomy" id="37923"/>
    <lineage>
        <taxon>Bacteria</taxon>
        <taxon>Bacillati</taxon>
        <taxon>Actinomycetota</taxon>
        <taxon>Actinomycetes</taxon>
        <taxon>Micrococcales</taxon>
        <taxon>Micrococcaceae</taxon>
        <taxon>Rothia</taxon>
    </lineage>
</organism>
<accession>A0A7T4MVF3</accession>
<dbReference type="InterPro" id="IPR020610">
    <property type="entry name" value="Thiolase_AS"/>
</dbReference>
<evidence type="ECO:0000259" key="10">
    <source>
        <dbReference type="Pfam" id="PF00108"/>
    </source>
</evidence>
<feature type="region of interest" description="Disordered" evidence="9">
    <location>
        <begin position="268"/>
        <end position="291"/>
    </location>
</feature>
<dbReference type="PANTHER" id="PTHR18919:SF107">
    <property type="entry name" value="ACETYL-COA ACETYLTRANSFERASE, CYTOSOLIC"/>
    <property type="match status" value="1"/>
</dbReference>
<evidence type="ECO:0000256" key="3">
    <source>
        <dbReference type="ARBA" id="ARBA00022679"/>
    </source>
</evidence>
<reference evidence="12 13" key="1">
    <citation type="submission" date="2020-12" db="EMBL/GenBank/DDBJ databases">
        <title>FDA dAtabase for Regulatory Grade micrObial Sequences (FDA-ARGOS): Supporting development and validation of Infectious Disease Dx tests.</title>
        <authorList>
            <person name="Sproer C."/>
            <person name="Gronow S."/>
            <person name="Severitt S."/>
            <person name="Schroder I."/>
            <person name="Tallon L."/>
            <person name="Sadzewicz L."/>
            <person name="Zhao X."/>
            <person name="Boylan J."/>
            <person name="Ott S."/>
            <person name="Bowen H."/>
            <person name="Vavikolanu K."/>
            <person name="Mehta A."/>
            <person name="Aluvathingal J."/>
            <person name="Nadendla S."/>
            <person name="Lowell S."/>
            <person name="Myers T."/>
            <person name="Yan Y."/>
            <person name="Sichtig H."/>
        </authorList>
    </citation>
    <scope>NUCLEOTIDE SEQUENCE [LARGE SCALE GENOMIC DNA]</scope>
    <source>
        <strain evidence="12 13">FDAARGOS_1001</strain>
    </source>
</reference>
<dbReference type="InterPro" id="IPR002155">
    <property type="entry name" value="Thiolase"/>
</dbReference>
<feature type="domain" description="Thiolase C-terminal" evidence="11">
    <location>
        <begin position="333"/>
        <end position="453"/>
    </location>
</feature>
<name>A0A7T4MVF3_9MICC</name>
<dbReference type="SUPFAM" id="SSF53901">
    <property type="entry name" value="Thiolase-like"/>
    <property type="match status" value="2"/>
</dbReference>
<evidence type="ECO:0000256" key="5">
    <source>
        <dbReference type="ARBA" id="ARBA00030755"/>
    </source>
</evidence>
<evidence type="ECO:0000256" key="4">
    <source>
        <dbReference type="ARBA" id="ARBA00023315"/>
    </source>
</evidence>
<comment type="similarity">
    <text evidence="1 8">Belongs to the thiolase-like superfamily. Thiolase family.</text>
</comment>
<evidence type="ECO:0000256" key="1">
    <source>
        <dbReference type="ARBA" id="ARBA00010982"/>
    </source>
</evidence>
<keyword evidence="4 8" id="KW-0012">Acyltransferase</keyword>
<feature type="active site" description="Proton acceptor" evidence="7">
    <location>
        <position position="440"/>
    </location>
</feature>
<dbReference type="Gene3D" id="3.40.47.10">
    <property type="match status" value="1"/>
</dbReference>
<dbReference type="Pfam" id="PF00108">
    <property type="entry name" value="Thiolase_N"/>
    <property type="match status" value="1"/>
</dbReference>
<dbReference type="PROSITE" id="PS00737">
    <property type="entry name" value="THIOLASE_2"/>
    <property type="match status" value="1"/>
</dbReference>
<keyword evidence="3 8" id="KW-0808">Transferase</keyword>
<feature type="region of interest" description="Disordered" evidence="9">
    <location>
        <begin position="1"/>
        <end position="20"/>
    </location>
</feature>
<proteinExistence type="inferred from homology"/>
<dbReference type="InterPro" id="IPR020615">
    <property type="entry name" value="Thiolase_acyl_enz_int_AS"/>
</dbReference>
<evidence type="ECO:0000313" key="13">
    <source>
        <dbReference type="Proteomes" id="UP000595221"/>
    </source>
</evidence>
<feature type="region of interest" description="Disordered" evidence="9">
    <location>
        <begin position="209"/>
        <end position="231"/>
    </location>
</feature>
<dbReference type="InterPro" id="IPR020617">
    <property type="entry name" value="Thiolase_C"/>
</dbReference>
<dbReference type="InterPro" id="IPR020613">
    <property type="entry name" value="Thiolase_CS"/>
</dbReference>
<dbReference type="AlphaFoldDB" id="A0A7T4MVF3"/>
<gene>
    <name evidence="12" type="ORF">I6H58_05310</name>
</gene>
<feature type="domain" description="Thiolase N-terminal" evidence="10">
    <location>
        <begin position="65"/>
        <end position="323"/>
    </location>
</feature>
<dbReference type="EMBL" id="CP066078">
    <property type="protein sequence ID" value="QQC60328.1"/>
    <property type="molecule type" value="Genomic_DNA"/>
</dbReference>
<dbReference type="PROSITE" id="PS00099">
    <property type="entry name" value="THIOLASE_3"/>
    <property type="match status" value="1"/>
</dbReference>
<dbReference type="InterPro" id="IPR020616">
    <property type="entry name" value="Thiolase_N"/>
</dbReference>
<evidence type="ECO:0000256" key="6">
    <source>
        <dbReference type="ARBA" id="ARBA00040529"/>
    </source>
</evidence>
<evidence type="ECO:0000256" key="2">
    <source>
        <dbReference type="ARBA" id="ARBA00012705"/>
    </source>
</evidence>
<evidence type="ECO:0000256" key="7">
    <source>
        <dbReference type="PIRSR" id="PIRSR000429-1"/>
    </source>
</evidence>
<dbReference type="PANTHER" id="PTHR18919">
    <property type="entry name" value="ACETYL-COA C-ACYLTRANSFERASE"/>
    <property type="match status" value="1"/>
</dbReference>
<sequence>MRVLSSSGLGAVRAPHRPSVPTVGCDAEQFQGSGVRTGSAAHAARATAPQHRDEGVPTVSAPTDVVILHGARTPQGRIMGQLAPLSAVRLGAHAIRAALERAEVDPAQVDQVLMGQVIQAGVGQNPAKQAAMAAGISRSVPAMTLNKVCLSGLVAVVDAARLIRLGEADVVVAGGQESMTGAPHLAAGVRAGKTYGDLRLQDAVARDGLTDAEDGRPMGESTEEGNAQRGIGREEQDAVAAASHQRAGRAQADGILGQEIAPIPVPQRRGEPVTVTEDEGIRPDSTPQTLGRLRPAFAEGGTITAGNASPLSDGAAALVLASRAWAEEHGLDWLCTVGAAGQTAGPDAMLHSQPSQATAAALARAGWDAADLDFWEVNEAFASVALQSARDLGVELERVNIHGGAIALGHPIGASGARLALTAALELARRGTGKAAVSLCGGGGQGEALLLQR</sequence>
<evidence type="ECO:0000259" key="11">
    <source>
        <dbReference type="Pfam" id="PF02803"/>
    </source>
</evidence>
<dbReference type="Proteomes" id="UP000595221">
    <property type="component" value="Chromosome"/>
</dbReference>
<dbReference type="PROSITE" id="PS00098">
    <property type="entry name" value="THIOLASE_1"/>
    <property type="match status" value="1"/>
</dbReference>
<dbReference type="NCBIfam" id="TIGR01930">
    <property type="entry name" value="AcCoA-C-Actrans"/>
    <property type="match status" value="1"/>
</dbReference>
<dbReference type="PIRSF" id="PIRSF000429">
    <property type="entry name" value="Ac-CoA_Ac_transf"/>
    <property type="match status" value="1"/>
</dbReference>
<evidence type="ECO:0000313" key="12">
    <source>
        <dbReference type="EMBL" id="QQC60328.1"/>
    </source>
</evidence>